<proteinExistence type="predicted"/>
<evidence type="ECO:0000313" key="2">
    <source>
        <dbReference type="Proteomes" id="UP001140949"/>
    </source>
</evidence>
<dbReference type="AlphaFoldDB" id="A0AAX6G878"/>
<reference evidence="1" key="1">
    <citation type="journal article" date="2023" name="GigaByte">
        <title>Genome assembly of the bearded iris, Iris pallida Lam.</title>
        <authorList>
            <person name="Bruccoleri R.E."/>
            <person name="Oakeley E.J."/>
            <person name="Faust A.M.E."/>
            <person name="Altorfer M."/>
            <person name="Dessus-Babus S."/>
            <person name="Burckhardt D."/>
            <person name="Oertli M."/>
            <person name="Naumann U."/>
            <person name="Petersen F."/>
            <person name="Wong J."/>
        </authorList>
    </citation>
    <scope>NUCLEOTIDE SEQUENCE</scope>
    <source>
        <strain evidence="1">GSM-AAB239-AS_SAM_17_03QT</strain>
    </source>
</reference>
<protein>
    <submittedName>
        <fullName evidence="1">Pollen-specific leucine-rich repeat extensin-like protein 4</fullName>
    </submittedName>
</protein>
<comment type="caution">
    <text evidence="1">The sequence shown here is derived from an EMBL/GenBank/DDBJ whole genome shotgun (WGS) entry which is preliminary data.</text>
</comment>
<evidence type="ECO:0000313" key="1">
    <source>
        <dbReference type="EMBL" id="KAJ6824936.1"/>
    </source>
</evidence>
<name>A0AAX6G878_IRIPA</name>
<dbReference type="EMBL" id="JANAVB010021797">
    <property type="protein sequence ID" value="KAJ6824936.1"/>
    <property type="molecule type" value="Genomic_DNA"/>
</dbReference>
<sequence length="113" mass="11907">MRVLARCRGFNRAGRDGAATSVVATRSTGLVVRSSAGGTRPEAGVHHGRVLDRKLVAAAFAVDDAQQVGETEKLGGQAESRRCGRWLVSGGGAATVERLDLVRPTPRVSRERG</sequence>
<keyword evidence="2" id="KW-1185">Reference proteome</keyword>
<reference evidence="1" key="2">
    <citation type="submission" date="2023-04" db="EMBL/GenBank/DDBJ databases">
        <authorList>
            <person name="Bruccoleri R.E."/>
            <person name="Oakeley E.J."/>
            <person name="Faust A.-M."/>
            <person name="Dessus-Babus S."/>
            <person name="Altorfer M."/>
            <person name="Burckhardt D."/>
            <person name="Oertli M."/>
            <person name="Naumann U."/>
            <person name="Petersen F."/>
            <person name="Wong J."/>
        </authorList>
    </citation>
    <scope>NUCLEOTIDE SEQUENCE</scope>
    <source>
        <strain evidence="1">GSM-AAB239-AS_SAM_17_03QT</strain>
        <tissue evidence="1">Leaf</tissue>
    </source>
</reference>
<gene>
    <name evidence="1" type="ORF">M6B38_380895</name>
</gene>
<accession>A0AAX6G878</accession>
<dbReference type="Proteomes" id="UP001140949">
    <property type="component" value="Unassembled WGS sequence"/>
</dbReference>
<organism evidence="1 2">
    <name type="scientific">Iris pallida</name>
    <name type="common">Sweet iris</name>
    <dbReference type="NCBI Taxonomy" id="29817"/>
    <lineage>
        <taxon>Eukaryota</taxon>
        <taxon>Viridiplantae</taxon>
        <taxon>Streptophyta</taxon>
        <taxon>Embryophyta</taxon>
        <taxon>Tracheophyta</taxon>
        <taxon>Spermatophyta</taxon>
        <taxon>Magnoliopsida</taxon>
        <taxon>Liliopsida</taxon>
        <taxon>Asparagales</taxon>
        <taxon>Iridaceae</taxon>
        <taxon>Iridoideae</taxon>
        <taxon>Irideae</taxon>
        <taxon>Iris</taxon>
    </lineage>
</organism>